<dbReference type="NCBIfam" id="NF005539">
    <property type="entry name" value="PRK07201.1"/>
    <property type="match status" value="1"/>
</dbReference>
<dbReference type="CDD" id="cd05263">
    <property type="entry name" value="MupV_like_SDR_e"/>
    <property type="match status" value="1"/>
</dbReference>
<evidence type="ECO:0000313" key="5">
    <source>
        <dbReference type="EMBL" id="CAK9093971.1"/>
    </source>
</evidence>
<keyword evidence="2" id="KW-0560">Oxidoreductase</keyword>
<dbReference type="PANTHER" id="PTHR44196:SF1">
    <property type="entry name" value="DEHYDROGENASE_REDUCTASE SDR FAMILY MEMBER 7B"/>
    <property type="match status" value="1"/>
</dbReference>
<evidence type="ECO:0000259" key="4">
    <source>
        <dbReference type="PROSITE" id="PS51228"/>
    </source>
</evidence>
<dbReference type="Gene3D" id="3.40.50.720">
    <property type="entry name" value="NAD(P)-binding Rossmann-like Domain"/>
    <property type="match status" value="2"/>
</dbReference>
<dbReference type="Proteomes" id="UP001642464">
    <property type="component" value="Unassembled WGS sequence"/>
</dbReference>
<dbReference type="InterPro" id="IPR013120">
    <property type="entry name" value="FAR_NAD-bd"/>
</dbReference>
<dbReference type="SUPFAM" id="SSF51735">
    <property type="entry name" value="NAD(P)-binding Rossmann-fold domains"/>
    <property type="match status" value="2"/>
</dbReference>
<dbReference type="PANTHER" id="PTHR44196">
    <property type="entry name" value="DEHYDROGENASE/REDUCTASE SDR FAMILY MEMBER 7B"/>
    <property type="match status" value="1"/>
</dbReference>
<keyword evidence="6" id="KW-1185">Reference proteome</keyword>
<dbReference type="Pfam" id="PF07993">
    <property type="entry name" value="NAD_binding_4"/>
    <property type="match status" value="1"/>
</dbReference>
<dbReference type="InterPro" id="IPR057326">
    <property type="entry name" value="KR_dom"/>
</dbReference>
<dbReference type="InterPro" id="IPR002347">
    <property type="entry name" value="SDR_fam"/>
</dbReference>
<dbReference type="InterPro" id="IPR000582">
    <property type="entry name" value="Acyl-CoA-binding_protein"/>
</dbReference>
<evidence type="ECO:0000256" key="2">
    <source>
        <dbReference type="ARBA" id="ARBA00023002"/>
    </source>
</evidence>
<dbReference type="InterPro" id="IPR020904">
    <property type="entry name" value="Sc_DH/Rdtase_CS"/>
</dbReference>
<name>A0ABP0R472_9DINO</name>
<proteinExistence type="inferred from homology"/>
<protein>
    <submittedName>
        <fullName evidence="5">Fatty acyl-CoA reductase</fullName>
    </submittedName>
</protein>
<dbReference type="Pfam" id="PF00106">
    <property type="entry name" value="adh_short"/>
    <property type="match status" value="1"/>
</dbReference>
<dbReference type="InterPro" id="IPR014352">
    <property type="entry name" value="FERM/acyl-CoA-bd_prot_sf"/>
</dbReference>
<gene>
    <name evidence="5" type="ORF">SCF082_LOCUS44186</name>
</gene>
<accession>A0ABP0R472</accession>
<dbReference type="InterPro" id="IPR057313">
    <property type="entry name" value="Maqu_2507-like"/>
</dbReference>
<comment type="similarity">
    <text evidence="1">Belongs to the short-chain dehydrogenases/reductases (SDR) family.</text>
</comment>
<dbReference type="SMART" id="SM00822">
    <property type="entry name" value="PKS_KR"/>
    <property type="match status" value="1"/>
</dbReference>
<dbReference type="PRINTS" id="PR00081">
    <property type="entry name" value="GDHRDH"/>
</dbReference>
<dbReference type="PROSITE" id="PS00061">
    <property type="entry name" value="ADH_SHORT"/>
    <property type="match status" value="1"/>
</dbReference>
<feature type="domain" description="ACB" evidence="4">
    <location>
        <begin position="3"/>
        <end position="89"/>
    </location>
</feature>
<reference evidence="5 6" key="1">
    <citation type="submission" date="2024-02" db="EMBL/GenBank/DDBJ databases">
        <authorList>
            <person name="Chen Y."/>
            <person name="Shah S."/>
            <person name="Dougan E. K."/>
            <person name="Thang M."/>
            <person name="Chan C."/>
        </authorList>
    </citation>
    <scope>NUCLEOTIDE SEQUENCE [LARGE SCALE GENOMIC DNA]</scope>
</reference>
<dbReference type="SUPFAM" id="SSF47027">
    <property type="entry name" value="Acyl-CoA binding protein"/>
    <property type="match status" value="2"/>
</dbReference>
<sequence>MSLEEQFERACEHFATIANSSTQKQQLRMYALWNQVKNGDVDVSKAPSSMNVVKHAKFMARKKVIGIPADVAMKRYISELRAIDPDWEMDGDMDKADSLTNPAGKAGKAASKLFKRVSRSSNNKMFRGPKGKASKAIQDEFVKAADYVRHSKLFSDSNSRSLLYSYYKQATEGPCKVPAPRGFSRVRYARWRAWANLFDMPKEEAMQKYVEHVRRFAPNFADGVRDDELAAADDSFEESFEGDGPKQFDGSVDDVTAKSVEEFMVSAASAGGLVYVMTGASGFLGTHLIGELLKRNPDSVIFCLTRATSRARLLAKVTSRFGEGAVGRVVPVSANIGDKMMGMEKAIYNAFANSKAGVDHFFHLAASYDMNASDEVNEKANVDGTMHAIDFANLLSKKSGTMFQYTSSIVVAGKYNGIFFENQLNEGQDFDNPYARTKFQAEMLVRKNCKAAYRVHRPGIVVGSSKTGEAEKIDGPYYFFKPLQHLRKICPSAITLPCVEGGSQPIVPVDYVVEAMDAIAHNPDPSLNGKAFHLVDPSPNTFIEVINILSKAAHAPGFSSSLATFAQALVPPRFFNAVNNIPIVANGPHFIAKNVFDIPESVVNYVYFETDYDDSETREALEGTGIRCPPFKSYAWKLWDYFERHMDPRLEKSKALRNKVQGKVVMVTGASDGIGLTLSKRLARAGAHVILVARSQDKLLSAKQEIEARGGSAATFSADLSKADSTYKMVDAVIKKYGAIDVLVNNAGRSIRRSVLYSSGRDRFHDYERTMTLNYFGGLRVTLGMLTPMRERKEGHIVNISSVGCLTFAPRFGAYVASKAAMDAFSQVISAEIAPENVKISTVYMPLVQTKMVQSKGNKYDHMHLLTTEQASQMIERAIVTQERTIMTDTGRWVRIGHFLAPSLTQSILTLYYQMEPEAPPNGVEPSPAAAGDVAQLKAFQRLMGGAM</sequence>
<dbReference type="Gene3D" id="1.20.80.10">
    <property type="match status" value="2"/>
</dbReference>
<evidence type="ECO:0000256" key="1">
    <source>
        <dbReference type="ARBA" id="ARBA00006484"/>
    </source>
</evidence>
<feature type="domain" description="ACB" evidence="4">
    <location>
        <begin position="137"/>
        <end position="222"/>
    </location>
</feature>
<dbReference type="Pfam" id="PF00887">
    <property type="entry name" value="ACBP"/>
    <property type="match status" value="2"/>
</dbReference>
<comment type="caution">
    <text evidence="5">The sequence shown here is derived from an EMBL/GenBank/DDBJ whole genome shotgun (WGS) entry which is preliminary data.</text>
</comment>
<evidence type="ECO:0000256" key="3">
    <source>
        <dbReference type="ARBA" id="ARBA00037096"/>
    </source>
</evidence>
<dbReference type="PROSITE" id="PS51228">
    <property type="entry name" value="ACB_2"/>
    <property type="match status" value="2"/>
</dbReference>
<organism evidence="5 6">
    <name type="scientific">Durusdinium trenchii</name>
    <dbReference type="NCBI Taxonomy" id="1381693"/>
    <lineage>
        <taxon>Eukaryota</taxon>
        <taxon>Sar</taxon>
        <taxon>Alveolata</taxon>
        <taxon>Dinophyceae</taxon>
        <taxon>Suessiales</taxon>
        <taxon>Symbiodiniaceae</taxon>
        <taxon>Durusdinium</taxon>
    </lineage>
</organism>
<dbReference type="EMBL" id="CAXAMM010040548">
    <property type="protein sequence ID" value="CAK9093971.1"/>
    <property type="molecule type" value="Genomic_DNA"/>
</dbReference>
<dbReference type="InterPro" id="IPR036291">
    <property type="entry name" value="NAD(P)-bd_dom_sf"/>
</dbReference>
<comment type="function">
    <text evidence="3">Putative oxidoreductase.</text>
</comment>
<dbReference type="PRINTS" id="PR00080">
    <property type="entry name" value="SDRFAMILY"/>
</dbReference>
<dbReference type="InterPro" id="IPR035984">
    <property type="entry name" value="Acyl-CoA-binding_sf"/>
</dbReference>
<evidence type="ECO:0000313" key="6">
    <source>
        <dbReference type="Proteomes" id="UP001642464"/>
    </source>
</evidence>